<feature type="disulfide bond" evidence="1">
    <location>
        <begin position="165"/>
        <end position="174"/>
    </location>
</feature>
<feature type="domain" description="VWFC" evidence="3">
    <location>
        <begin position="323"/>
        <end position="389"/>
    </location>
</feature>
<dbReference type="SMART" id="SM00214">
    <property type="entry name" value="VWC"/>
    <property type="match status" value="2"/>
</dbReference>
<accession>A0A9D4IJ01</accession>
<protein>
    <submittedName>
        <fullName evidence="4">Uncharacterized protein</fullName>
    </submittedName>
</protein>
<dbReference type="EMBL" id="JAIWYP010000009">
    <property type="protein sequence ID" value="KAH3777351.1"/>
    <property type="molecule type" value="Genomic_DNA"/>
</dbReference>
<reference evidence="4" key="2">
    <citation type="submission" date="2020-11" db="EMBL/GenBank/DDBJ databases">
        <authorList>
            <person name="McCartney M.A."/>
            <person name="Auch B."/>
            <person name="Kono T."/>
            <person name="Mallez S."/>
            <person name="Becker A."/>
            <person name="Gohl D.M."/>
            <person name="Silverstein K.A.T."/>
            <person name="Koren S."/>
            <person name="Bechman K.B."/>
            <person name="Herman A."/>
            <person name="Abrahante J.E."/>
            <person name="Garbe J."/>
        </authorList>
    </citation>
    <scope>NUCLEOTIDE SEQUENCE</scope>
    <source>
        <strain evidence="4">Duluth1</strain>
        <tissue evidence="4">Whole animal</tissue>
    </source>
</reference>
<feature type="disulfide bond" evidence="1">
    <location>
        <begin position="104"/>
        <end position="113"/>
    </location>
</feature>
<dbReference type="PANTHER" id="PTHR24044:SF420">
    <property type="entry name" value="DELTA AND NOTCH-LIKE EPIDERMAL GROWTH FACTOR-RELATED RECEPTOR ISOFORM X1"/>
    <property type="match status" value="1"/>
</dbReference>
<feature type="disulfide bond" evidence="1">
    <location>
        <begin position="141"/>
        <end position="151"/>
    </location>
</feature>
<keyword evidence="1" id="KW-1015">Disulfide bond</keyword>
<reference evidence="4" key="1">
    <citation type="journal article" date="2019" name="bioRxiv">
        <title>The Genome of the Zebra Mussel, Dreissena polymorpha: A Resource for Invasive Species Research.</title>
        <authorList>
            <person name="McCartney M.A."/>
            <person name="Auch B."/>
            <person name="Kono T."/>
            <person name="Mallez S."/>
            <person name="Zhang Y."/>
            <person name="Obille A."/>
            <person name="Becker A."/>
            <person name="Abrahante J.E."/>
            <person name="Garbe J."/>
            <person name="Badalamenti J.P."/>
            <person name="Herman A."/>
            <person name="Mangelson H."/>
            <person name="Liachko I."/>
            <person name="Sullivan S."/>
            <person name="Sone E.D."/>
            <person name="Koren S."/>
            <person name="Silverstein K.A.T."/>
            <person name="Beckman K.B."/>
            <person name="Gohl D.M."/>
        </authorList>
    </citation>
    <scope>NUCLEOTIDE SEQUENCE</scope>
    <source>
        <strain evidence="4">Duluth1</strain>
        <tissue evidence="4">Whole animal</tissue>
    </source>
</reference>
<dbReference type="PROSITE" id="PS50026">
    <property type="entry name" value="EGF_3"/>
    <property type="match status" value="3"/>
</dbReference>
<dbReference type="AlphaFoldDB" id="A0A9D4IJ01"/>
<dbReference type="PROSITE" id="PS01186">
    <property type="entry name" value="EGF_2"/>
    <property type="match status" value="3"/>
</dbReference>
<feature type="domain" description="EGF-like" evidence="2">
    <location>
        <begin position="137"/>
        <end position="175"/>
    </location>
</feature>
<organism evidence="4 5">
    <name type="scientific">Dreissena polymorpha</name>
    <name type="common">Zebra mussel</name>
    <name type="synonym">Mytilus polymorpha</name>
    <dbReference type="NCBI Taxonomy" id="45954"/>
    <lineage>
        <taxon>Eukaryota</taxon>
        <taxon>Metazoa</taxon>
        <taxon>Spiralia</taxon>
        <taxon>Lophotrochozoa</taxon>
        <taxon>Mollusca</taxon>
        <taxon>Bivalvia</taxon>
        <taxon>Autobranchia</taxon>
        <taxon>Heteroconchia</taxon>
        <taxon>Euheterodonta</taxon>
        <taxon>Imparidentia</taxon>
        <taxon>Neoheterodontei</taxon>
        <taxon>Myida</taxon>
        <taxon>Dreissenoidea</taxon>
        <taxon>Dreissenidae</taxon>
        <taxon>Dreissena</taxon>
    </lineage>
</organism>
<evidence type="ECO:0000259" key="3">
    <source>
        <dbReference type="PROSITE" id="PS50184"/>
    </source>
</evidence>
<keyword evidence="5" id="KW-1185">Reference proteome</keyword>
<dbReference type="GO" id="GO:0005112">
    <property type="term" value="F:Notch binding"/>
    <property type="evidence" value="ECO:0007669"/>
    <property type="project" value="TreeGrafter"/>
</dbReference>
<feature type="disulfide bond" evidence="1">
    <location>
        <begin position="80"/>
        <end position="90"/>
    </location>
</feature>
<feature type="disulfide bond" evidence="1">
    <location>
        <begin position="85"/>
        <end position="102"/>
    </location>
</feature>
<dbReference type="InterPro" id="IPR000742">
    <property type="entry name" value="EGF"/>
</dbReference>
<name>A0A9D4IJ01_DREPO</name>
<evidence type="ECO:0000259" key="2">
    <source>
        <dbReference type="PROSITE" id="PS50026"/>
    </source>
</evidence>
<dbReference type="PANTHER" id="PTHR24044">
    <property type="entry name" value="NOTCH LIGAND FAMILY MEMBER"/>
    <property type="match status" value="1"/>
</dbReference>
<dbReference type="SMART" id="SM00181">
    <property type="entry name" value="EGF"/>
    <property type="match status" value="3"/>
</dbReference>
<evidence type="ECO:0000313" key="4">
    <source>
        <dbReference type="EMBL" id="KAH3777351.1"/>
    </source>
</evidence>
<dbReference type="SUPFAM" id="SSF57196">
    <property type="entry name" value="EGF/Laminin"/>
    <property type="match status" value="3"/>
</dbReference>
<feature type="domain" description="EGF-like" evidence="2">
    <location>
        <begin position="76"/>
        <end position="114"/>
    </location>
</feature>
<dbReference type="InterPro" id="IPR050906">
    <property type="entry name" value="Notch_signaling"/>
</dbReference>
<dbReference type="InterPro" id="IPR001007">
    <property type="entry name" value="VWF_dom"/>
</dbReference>
<dbReference type="PROSITE" id="PS00022">
    <property type="entry name" value="EGF_1"/>
    <property type="match status" value="3"/>
</dbReference>
<proteinExistence type="predicted"/>
<feature type="domain" description="VWFC" evidence="3">
    <location>
        <begin position="242"/>
        <end position="306"/>
    </location>
</feature>
<feature type="domain" description="EGF-like" evidence="2">
    <location>
        <begin position="36"/>
        <end position="74"/>
    </location>
</feature>
<feature type="disulfide bond" evidence="1">
    <location>
        <begin position="40"/>
        <end position="50"/>
    </location>
</feature>
<feature type="disulfide bond" evidence="1">
    <location>
        <begin position="45"/>
        <end position="62"/>
    </location>
</feature>
<feature type="disulfide bond" evidence="1">
    <location>
        <begin position="64"/>
        <end position="73"/>
    </location>
</feature>
<dbReference type="Proteomes" id="UP000828390">
    <property type="component" value="Unassembled WGS sequence"/>
</dbReference>
<dbReference type="Gene3D" id="2.10.25.10">
    <property type="entry name" value="Laminin"/>
    <property type="match status" value="3"/>
</dbReference>
<evidence type="ECO:0000313" key="5">
    <source>
        <dbReference type="Proteomes" id="UP000828390"/>
    </source>
</evidence>
<comment type="caution">
    <text evidence="4">The sequence shown here is derived from an EMBL/GenBank/DDBJ whole genome shotgun (WGS) entry which is preliminary data.</text>
</comment>
<feature type="disulfide bond" evidence="1">
    <location>
        <begin position="146"/>
        <end position="163"/>
    </location>
</feature>
<sequence length="410" mass="44732">MYEFGCKDSQACTGQIGHSTSVPMVVPTTVSILTTHMDLCSLSPCVRGKCYIGSGNDLSFFCLCPSGFTGMHCETEMSPCSPNPCVRGVCYTGNGNNPTFFCLCPLGFTGMHCETVIFTTTANTAVIQTTSTVPTTPSNPCSQNPCVRGSCYISSGNNPTFFCLCPTGFTGLYCEKGQDITPAQVQLATSDCVDVLPACNLLDKSYYCAGDYLVWAYTNCQKYCDLCNTIITTSNILTTNDYMCDYKGQHYTQGQMWTDGCNLNCTCVDATGYYRCFDLCPKYTNIPPDCIVEKKPGECCGHPTCRITDLSTMKPIVIVGGTSFCVHKGQPYVQDESWKDGCSQSCTCTDAERGLYSCRQVCLNWDTMPPICHLEDPPAGLCCQQPKCTNGAIIQIPHAYKDEYPGFVYV</sequence>
<evidence type="ECO:0000256" key="1">
    <source>
        <dbReference type="PROSITE-ProRule" id="PRU00076"/>
    </source>
</evidence>
<keyword evidence="1" id="KW-0245">EGF-like domain</keyword>
<gene>
    <name evidence="4" type="ORF">DPMN_178791</name>
</gene>
<dbReference type="PROSITE" id="PS50184">
    <property type="entry name" value="VWFC_2"/>
    <property type="match status" value="2"/>
</dbReference>